<accession>A0A0F9M2I5</accession>
<dbReference type="EMBL" id="LAZR01005442">
    <property type="protein sequence ID" value="KKM99908.1"/>
    <property type="molecule type" value="Genomic_DNA"/>
</dbReference>
<evidence type="ECO:0000313" key="1">
    <source>
        <dbReference type="EMBL" id="KKM99908.1"/>
    </source>
</evidence>
<sequence length="93" mass="9671">MATNPVEAFTDNILDALANGIGTGVSEEDVAVVLSIALKGLPLLYINHAKWSAIWLTCSEAGQLAAACGCRSFAEAAQLDRRLNSLGAPDVQA</sequence>
<gene>
    <name evidence="1" type="ORF">LCGC14_1143110</name>
</gene>
<dbReference type="AlphaFoldDB" id="A0A0F9M2I5"/>
<comment type="caution">
    <text evidence="1">The sequence shown here is derived from an EMBL/GenBank/DDBJ whole genome shotgun (WGS) entry which is preliminary data.</text>
</comment>
<reference evidence="1" key="1">
    <citation type="journal article" date="2015" name="Nature">
        <title>Complex archaea that bridge the gap between prokaryotes and eukaryotes.</title>
        <authorList>
            <person name="Spang A."/>
            <person name="Saw J.H."/>
            <person name="Jorgensen S.L."/>
            <person name="Zaremba-Niedzwiedzka K."/>
            <person name="Martijn J."/>
            <person name="Lind A.E."/>
            <person name="van Eijk R."/>
            <person name="Schleper C."/>
            <person name="Guy L."/>
            <person name="Ettema T.J."/>
        </authorList>
    </citation>
    <scope>NUCLEOTIDE SEQUENCE</scope>
</reference>
<proteinExistence type="predicted"/>
<protein>
    <submittedName>
        <fullName evidence="1">Uncharacterized protein</fullName>
    </submittedName>
</protein>
<organism evidence="1">
    <name type="scientific">marine sediment metagenome</name>
    <dbReference type="NCBI Taxonomy" id="412755"/>
    <lineage>
        <taxon>unclassified sequences</taxon>
        <taxon>metagenomes</taxon>
        <taxon>ecological metagenomes</taxon>
    </lineage>
</organism>
<name>A0A0F9M2I5_9ZZZZ</name>